<evidence type="ECO:0000313" key="31">
    <source>
        <dbReference type="Ensembl" id="ENSACDP00005024727.1"/>
    </source>
</evidence>
<dbReference type="SUPFAM" id="SSF49265">
    <property type="entry name" value="Fibronectin type III"/>
    <property type="match status" value="1"/>
</dbReference>
<dbReference type="InterPro" id="IPR001245">
    <property type="entry name" value="Ser-Thr/Tyr_kinase_cat_dom"/>
</dbReference>
<dbReference type="CDD" id="cd14204">
    <property type="entry name" value="PTKc_Mer"/>
    <property type="match status" value="1"/>
</dbReference>
<keyword evidence="18" id="KW-0325">Glycoprotein</keyword>
<dbReference type="InterPro" id="IPR013151">
    <property type="entry name" value="Immunoglobulin_dom"/>
</dbReference>
<keyword evidence="11" id="KW-0418">Kinase</keyword>
<comment type="catalytic activity">
    <reaction evidence="20">
        <text>L-tyrosyl-[protein] + ATP = O-phospho-L-tyrosyl-[protein] + ADP + H(+)</text>
        <dbReference type="Rhea" id="RHEA:10596"/>
        <dbReference type="Rhea" id="RHEA-COMP:10136"/>
        <dbReference type="Rhea" id="RHEA-COMP:20101"/>
        <dbReference type="ChEBI" id="CHEBI:15378"/>
        <dbReference type="ChEBI" id="CHEBI:30616"/>
        <dbReference type="ChEBI" id="CHEBI:46858"/>
        <dbReference type="ChEBI" id="CHEBI:61978"/>
        <dbReference type="ChEBI" id="CHEBI:456216"/>
        <dbReference type="EC" id="2.7.10.1"/>
    </reaction>
</comment>
<evidence type="ECO:0000256" key="7">
    <source>
        <dbReference type="ARBA" id="ARBA00022692"/>
    </source>
</evidence>
<dbReference type="InterPro" id="IPR036179">
    <property type="entry name" value="Ig-like_dom_sf"/>
</dbReference>
<dbReference type="GO" id="GO:0006909">
    <property type="term" value="P:phagocytosis"/>
    <property type="evidence" value="ECO:0007669"/>
    <property type="project" value="TreeGrafter"/>
</dbReference>
<comment type="similarity">
    <text evidence="2">Belongs to the protein kinase superfamily. CAMK Ser/Thr protein kinase family.</text>
</comment>
<evidence type="ECO:0000256" key="19">
    <source>
        <dbReference type="ARBA" id="ARBA00023319"/>
    </source>
</evidence>
<evidence type="ECO:0000256" key="20">
    <source>
        <dbReference type="ARBA" id="ARBA00051243"/>
    </source>
</evidence>
<dbReference type="GO" id="GO:0004714">
    <property type="term" value="F:transmembrane receptor protein tyrosine kinase activity"/>
    <property type="evidence" value="ECO:0007669"/>
    <property type="project" value="UniProtKB-EC"/>
</dbReference>
<organism evidence="31 32">
    <name type="scientific">Anser cygnoides</name>
    <name type="common">Swan goose</name>
    <dbReference type="NCBI Taxonomy" id="8845"/>
    <lineage>
        <taxon>Eukaryota</taxon>
        <taxon>Metazoa</taxon>
        <taxon>Chordata</taxon>
        <taxon>Craniata</taxon>
        <taxon>Vertebrata</taxon>
        <taxon>Euteleostomi</taxon>
        <taxon>Archelosauria</taxon>
        <taxon>Archosauria</taxon>
        <taxon>Dinosauria</taxon>
        <taxon>Saurischia</taxon>
        <taxon>Theropoda</taxon>
        <taxon>Coelurosauria</taxon>
        <taxon>Aves</taxon>
        <taxon>Neognathae</taxon>
        <taxon>Galloanserae</taxon>
        <taxon>Anseriformes</taxon>
        <taxon>Anatidae</taxon>
        <taxon>Anserinae</taxon>
        <taxon>Anser</taxon>
    </lineage>
</organism>
<dbReference type="InterPro" id="IPR011009">
    <property type="entry name" value="Kinase-like_dom_sf"/>
</dbReference>
<dbReference type="GO" id="GO:0007399">
    <property type="term" value="P:nervous system development"/>
    <property type="evidence" value="ECO:0007669"/>
    <property type="project" value="TreeGrafter"/>
</dbReference>
<evidence type="ECO:0000256" key="27">
    <source>
        <dbReference type="SAM" id="Phobius"/>
    </source>
</evidence>
<dbReference type="PROSITE" id="PS00107">
    <property type="entry name" value="PROTEIN_KINASE_ATP"/>
    <property type="match status" value="1"/>
</dbReference>
<keyword evidence="5" id="KW-0597">Phosphoprotein</keyword>
<dbReference type="Pfam" id="PF13927">
    <property type="entry name" value="Ig_3"/>
    <property type="match status" value="1"/>
</dbReference>
<reference evidence="31" key="1">
    <citation type="submission" date="2025-08" db="UniProtKB">
        <authorList>
            <consortium name="Ensembl"/>
        </authorList>
    </citation>
    <scope>IDENTIFICATION</scope>
</reference>
<dbReference type="CDD" id="cd05749">
    <property type="entry name" value="IgI_2_Axl_Tyro3_like"/>
    <property type="match status" value="1"/>
</dbReference>
<dbReference type="InterPro" id="IPR008266">
    <property type="entry name" value="Tyr_kinase_AS"/>
</dbReference>
<feature type="domain" description="Fibronectin type-III" evidence="30">
    <location>
        <begin position="620"/>
        <end position="717"/>
    </location>
</feature>
<feature type="domain" description="Ig-like" evidence="29">
    <location>
        <begin position="431"/>
        <end position="513"/>
    </location>
</feature>
<keyword evidence="16" id="KW-1015">Disulfide bond</keyword>
<dbReference type="SUPFAM" id="SSF56112">
    <property type="entry name" value="Protein kinase-like (PK-like)"/>
    <property type="match status" value="1"/>
</dbReference>
<evidence type="ECO:0000256" key="14">
    <source>
        <dbReference type="ARBA" id="ARBA00023136"/>
    </source>
</evidence>
<evidence type="ECO:0000259" key="28">
    <source>
        <dbReference type="PROSITE" id="PS50011"/>
    </source>
</evidence>
<dbReference type="Pfam" id="PF00047">
    <property type="entry name" value="ig"/>
    <property type="match status" value="1"/>
</dbReference>
<evidence type="ECO:0000256" key="24">
    <source>
        <dbReference type="ARBA" id="ARBA00082356"/>
    </source>
</evidence>
<dbReference type="FunFam" id="2.60.40.10:FF:000902">
    <property type="entry name" value="MER proto-oncogene, tyrosine kinase"/>
    <property type="match status" value="1"/>
</dbReference>
<keyword evidence="9" id="KW-0677">Repeat</keyword>
<keyword evidence="12 25" id="KW-0067">ATP-binding</keyword>
<feature type="domain" description="Ig-like" evidence="29">
    <location>
        <begin position="327"/>
        <end position="420"/>
    </location>
</feature>
<dbReference type="GO" id="GO:0043235">
    <property type="term" value="C:receptor complex"/>
    <property type="evidence" value="ECO:0007669"/>
    <property type="project" value="TreeGrafter"/>
</dbReference>
<dbReference type="PRINTS" id="PR00109">
    <property type="entry name" value="TYRKINASE"/>
</dbReference>
<dbReference type="PROSITE" id="PS00109">
    <property type="entry name" value="PROTEIN_KINASE_TYR"/>
    <property type="match status" value="1"/>
</dbReference>
<dbReference type="InterPro" id="IPR036116">
    <property type="entry name" value="FN3_sf"/>
</dbReference>
<evidence type="ECO:0000256" key="5">
    <source>
        <dbReference type="ARBA" id="ARBA00022553"/>
    </source>
</evidence>
<dbReference type="InterPro" id="IPR020635">
    <property type="entry name" value="Tyr_kinase_cat_dom"/>
</dbReference>
<evidence type="ECO:0000256" key="26">
    <source>
        <dbReference type="SAM" id="MobiDB-lite"/>
    </source>
</evidence>
<dbReference type="Ensembl" id="ENSACDT00005029537.1">
    <property type="protein sequence ID" value="ENSACDP00005024727.1"/>
    <property type="gene ID" value="ENSACDG00005017920.1"/>
</dbReference>
<dbReference type="FunFam" id="3.30.200.20:FF:000111">
    <property type="entry name" value="Tyrosine-protein kinase receptor TYRO3"/>
    <property type="match status" value="1"/>
</dbReference>
<sequence>MVCVTHWFHLAFFFPFSLFFSSFFFFFFFLSFSVPSCPAVLVQENKERMAATALRSPPCALPSLQPRSVPFPPVAMSRPAGVGLCGTRSVGRKELLLRTCLRSPNTFLQTQPVPKHKGVVPPWTTGGQNHVVRSNGCAQHLRPTGIIESHSWLHAGPPQNQPLRLKAEARVPLRDAPSRCSPRPVPTREACRAVPCRAEPSRAEPCRAEPSRAVLCRAEPCRAEPCRAVPSRAVPGRAQHGAGGRAGMGGGRRALLWALLWALRCGADDAGGKGGQRPYPSLSAAAPLAESHRPKRSLAVSHRPHQGTKQAWEEPSASSLGQIKFNPTVGHIVINEHKDVTFNCSIKVPQSLLRPDAPGISLWKDGRELYILDRIATSHFEISDEDEVAMTSTFSIRAAQRSDNGSYVCKLNISGMEIVSDPILVQLEGLPHFIRQPEKLNVTKNSPFNLTCQAVGPPEPVEIYWFRNNVQVNEKPHISPSVLMVPGLNETALFSCEAHNSKGLTASNPGQVNVKGMPSAPTSVHVLNRMAHGIVISWVPGFDAFSALSSCSVQVKEAVPRSNVSLLLFNTSVPPHVYHIQQLWPMADYNISVSCKNEVGWSAFSPWITASTTEGAPTTPPLNVTVSFNESSSLLEIRWVKPPLERIHGELQGYRIWHSWQDSKGLQNISSEAQQNSSVALLPVVATNATCSVRVAAVTKGGVGPFSSPVEVFIPDSGLITSAPSSTPASGNADSFIIALGFICGTIAVGLILCLSVVIQKRCMETKYGNAFSRNDSELVVSYTAKKSYCRRAVELTLGSLGVSNELQQKLQDVVIDRNALSLGKVLGEGEFGSVMEGRLSQPEGTPQKVAVKTMKMDNFSQREIEEFLSEAACMKDFDHPNVIKLLGVCIELSSLQVPKPMVILPFMKYGDLHSFLLRSRLEMAPQFVPLQMLLKFMVDIALGMEYLSSRQFLHRDLAARNCMLRDDMTVCVADFGLSKKIYSGDYYRQGRIAKMPVKWIAIESLADRVYTTKSDVWAFGVTMWEIATRGMTPYPGVQNHEIYEYLFHGQRLKKPEDCLDELYEIMSACWRTDPADRPTFSQLKVHLEKLLESLPALQGPRDVIYINTSLPEDSPDSTQDSGFPQADSDLDPGDIAEPCCSKVEAALVAVDVHDSEQWGSRYVLEGAGEEQLVSPTEDAYVPLLPHGAAPEGSAWTQASTLPAGSSLVPEPRCADSSEDSAVLL</sequence>
<evidence type="ECO:0000256" key="21">
    <source>
        <dbReference type="ARBA" id="ARBA00066004"/>
    </source>
</evidence>
<feature type="compositionally biased region" description="Polar residues" evidence="26">
    <location>
        <begin position="1108"/>
        <end position="1123"/>
    </location>
</feature>
<dbReference type="Gene3D" id="2.60.40.10">
    <property type="entry name" value="Immunoglobulins"/>
    <property type="match status" value="4"/>
</dbReference>
<dbReference type="Gene3D" id="1.10.510.10">
    <property type="entry name" value="Transferase(Phosphotransferase) domain 1"/>
    <property type="match status" value="1"/>
</dbReference>
<evidence type="ECO:0000256" key="2">
    <source>
        <dbReference type="ARBA" id="ARBA00006692"/>
    </source>
</evidence>
<dbReference type="PROSITE" id="PS50835">
    <property type="entry name" value="IG_LIKE"/>
    <property type="match status" value="2"/>
</dbReference>
<evidence type="ECO:0000256" key="4">
    <source>
        <dbReference type="ARBA" id="ARBA00022475"/>
    </source>
</evidence>
<evidence type="ECO:0000256" key="16">
    <source>
        <dbReference type="ARBA" id="ARBA00023157"/>
    </source>
</evidence>
<feature type="domain" description="Protein kinase" evidence="28">
    <location>
        <begin position="821"/>
        <end position="1098"/>
    </location>
</feature>
<dbReference type="GO" id="GO:0005524">
    <property type="term" value="F:ATP binding"/>
    <property type="evidence" value="ECO:0007669"/>
    <property type="project" value="UniProtKB-UniRule"/>
</dbReference>
<dbReference type="PROSITE" id="PS50853">
    <property type="entry name" value="FN3"/>
    <property type="match status" value="2"/>
</dbReference>
<evidence type="ECO:0000256" key="17">
    <source>
        <dbReference type="ARBA" id="ARBA00023170"/>
    </source>
</evidence>
<dbReference type="InterPro" id="IPR007110">
    <property type="entry name" value="Ig-like_dom"/>
</dbReference>
<dbReference type="InterPro" id="IPR003961">
    <property type="entry name" value="FN3_dom"/>
</dbReference>
<dbReference type="InterPro" id="IPR000719">
    <property type="entry name" value="Prot_kinase_dom"/>
</dbReference>
<dbReference type="InterPro" id="IPR013783">
    <property type="entry name" value="Ig-like_fold"/>
</dbReference>
<name>A0A8B9IQF9_ANSCY</name>
<keyword evidence="6" id="KW-0808">Transferase</keyword>
<accession>A0A8B9IQF9</accession>
<evidence type="ECO:0000259" key="30">
    <source>
        <dbReference type="PROSITE" id="PS50853"/>
    </source>
</evidence>
<feature type="binding site" evidence="25">
    <location>
        <position position="853"/>
    </location>
    <ligand>
        <name>ATP</name>
        <dbReference type="ChEBI" id="CHEBI:30616"/>
    </ligand>
</feature>
<evidence type="ECO:0000256" key="13">
    <source>
        <dbReference type="ARBA" id="ARBA00022989"/>
    </source>
</evidence>
<feature type="region of interest" description="Disordered" evidence="26">
    <location>
        <begin position="1192"/>
        <end position="1225"/>
    </location>
</feature>
<dbReference type="SMART" id="SM00060">
    <property type="entry name" value="FN3"/>
    <property type="match status" value="2"/>
</dbReference>
<dbReference type="FunFam" id="1.10.510.10:FF:000089">
    <property type="entry name" value="Tyrosine-protein kinase receptor TYRO3"/>
    <property type="match status" value="1"/>
</dbReference>
<evidence type="ECO:0000256" key="9">
    <source>
        <dbReference type="ARBA" id="ARBA00022737"/>
    </source>
</evidence>
<keyword evidence="32" id="KW-1185">Reference proteome</keyword>
<evidence type="ECO:0000256" key="1">
    <source>
        <dbReference type="ARBA" id="ARBA00004251"/>
    </source>
</evidence>
<feature type="domain" description="Fibronectin type-III" evidence="30">
    <location>
        <begin position="520"/>
        <end position="615"/>
    </location>
</feature>
<keyword evidence="15" id="KW-0829">Tyrosine-protein kinase</keyword>
<dbReference type="PANTHER" id="PTHR24416:SF257">
    <property type="entry name" value="TYROSINE-PROTEIN KINASE MER"/>
    <property type="match status" value="1"/>
</dbReference>
<comment type="subcellular location">
    <subcellularLocation>
        <location evidence="1">Cell membrane</location>
        <topology evidence="1">Single-pass type I membrane protein</topology>
    </subcellularLocation>
</comment>
<dbReference type="Proteomes" id="UP000694521">
    <property type="component" value="Unplaced"/>
</dbReference>
<evidence type="ECO:0000256" key="15">
    <source>
        <dbReference type="ARBA" id="ARBA00023137"/>
    </source>
</evidence>
<dbReference type="FunFam" id="2.60.40.10:FF:000296">
    <property type="entry name" value="Tyrosine-protein kinase receptor TYRO3"/>
    <property type="match status" value="1"/>
</dbReference>
<keyword evidence="4" id="KW-1003">Cell membrane</keyword>
<keyword evidence="13 27" id="KW-1133">Transmembrane helix</keyword>
<feature type="transmembrane region" description="Helical" evidence="27">
    <location>
        <begin position="736"/>
        <end position="759"/>
    </location>
</feature>
<proteinExistence type="inferred from homology"/>
<dbReference type="GO" id="GO:0007169">
    <property type="term" value="P:cell surface receptor protein tyrosine kinase signaling pathway"/>
    <property type="evidence" value="ECO:0007669"/>
    <property type="project" value="TreeGrafter"/>
</dbReference>
<keyword evidence="17" id="KW-0675">Receptor</keyword>
<evidence type="ECO:0000256" key="10">
    <source>
        <dbReference type="ARBA" id="ARBA00022741"/>
    </source>
</evidence>
<dbReference type="AlphaFoldDB" id="A0A8B9IQF9"/>
<dbReference type="EC" id="2.7.10.1" evidence="3"/>
<evidence type="ECO:0000256" key="6">
    <source>
        <dbReference type="ARBA" id="ARBA00022679"/>
    </source>
</evidence>
<dbReference type="InterPro" id="IPR017441">
    <property type="entry name" value="Protein_kinase_ATP_BS"/>
</dbReference>
<reference evidence="31" key="2">
    <citation type="submission" date="2025-09" db="UniProtKB">
        <authorList>
            <consortium name="Ensembl"/>
        </authorList>
    </citation>
    <scope>IDENTIFICATION</scope>
</reference>
<dbReference type="Pfam" id="PF07714">
    <property type="entry name" value="PK_Tyr_Ser-Thr"/>
    <property type="match status" value="1"/>
</dbReference>
<evidence type="ECO:0000256" key="25">
    <source>
        <dbReference type="PROSITE-ProRule" id="PRU10141"/>
    </source>
</evidence>
<protein>
    <recommendedName>
        <fullName evidence="22">Tyrosine-protein kinase Mer</fullName>
        <ecNumber evidence="3">2.7.10.1</ecNumber>
    </recommendedName>
    <alternativeName>
        <fullName evidence="23">Proto-oncogene c-Mer</fullName>
    </alternativeName>
    <alternativeName>
        <fullName evidence="24">Receptor tyrosine kinase MerTK</fullName>
    </alternativeName>
</protein>
<evidence type="ECO:0000313" key="32">
    <source>
        <dbReference type="Proteomes" id="UP000694521"/>
    </source>
</evidence>
<dbReference type="PANTHER" id="PTHR24416">
    <property type="entry name" value="TYROSINE-PROTEIN KINASE RECEPTOR"/>
    <property type="match status" value="1"/>
</dbReference>
<dbReference type="Pfam" id="PF00041">
    <property type="entry name" value="fn3"/>
    <property type="match status" value="2"/>
</dbReference>
<dbReference type="GO" id="GO:0005886">
    <property type="term" value="C:plasma membrane"/>
    <property type="evidence" value="ECO:0007669"/>
    <property type="project" value="UniProtKB-SubCell"/>
</dbReference>
<dbReference type="PROSITE" id="PS50011">
    <property type="entry name" value="PROTEIN_KINASE_DOM"/>
    <property type="match status" value="1"/>
</dbReference>
<evidence type="ECO:0000259" key="29">
    <source>
        <dbReference type="PROSITE" id="PS50835"/>
    </source>
</evidence>
<dbReference type="SMART" id="SM00409">
    <property type="entry name" value="IG"/>
    <property type="match status" value="2"/>
</dbReference>
<dbReference type="SUPFAM" id="SSF48726">
    <property type="entry name" value="Immunoglobulin"/>
    <property type="match status" value="2"/>
</dbReference>
<evidence type="ECO:0000256" key="18">
    <source>
        <dbReference type="ARBA" id="ARBA00023180"/>
    </source>
</evidence>
<keyword evidence="14 27" id="KW-0472">Membrane</keyword>
<evidence type="ECO:0000256" key="23">
    <source>
        <dbReference type="ARBA" id="ARBA00077110"/>
    </source>
</evidence>
<evidence type="ECO:0000256" key="11">
    <source>
        <dbReference type="ARBA" id="ARBA00022777"/>
    </source>
</evidence>
<dbReference type="SMART" id="SM00219">
    <property type="entry name" value="TyrKc"/>
    <property type="match status" value="1"/>
</dbReference>
<evidence type="ECO:0000256" key="12">
    <source>
        <dbReference type="ARBA" id="ARBA00022840"/>
    </source>
</evidence>
<feature type="transmembrane region" description="Helical" evidence="27">
    <location>
        <begin position="7"/>
        <end position="30"/>
    </location>
</feature>
<dbReference type="FunFam" id="2.60.40.10:FF:000834">
    <property type="entry name" value="Proto-oncogene tyrosine-protein kinase MER"/>
    <property type="match status" value="1"/>
</dbReference>
<dbReference type="InterPro" id="IPR003599">
    <property type="entry name" value="Ig_sub"/>
</dbReference>
<feature type="region of interest" description="Disordered" evidence="26">
    <location>
        <begin position="1108"/>
        <end position="1136"/>
    </location>
</feature>
<comment type="subunit">
    <text evidence="21">Interacts (upon activation) with TNK2; stimulates TNK2 autophosphorylation. Interacts (via N-terminus) with extracellular ligands LGALS3, TUB, TULP1 and GAS6. Interacts with VAV1 in a phosphotyrosine-independent manner. Interacts with TIMD4; this interaction enhances TIMD4-mediated efferocytosis.</text>
</comment>
<keyword evidence="7 27" id="KW-0812">Transmembrane</keyword>
<keyword evidence="10 25" id="KW-0547">Nucleotide-binding</keyword>
<feature type="compositionally biased region" description="Polar residues" evidence="26">
    <location>
        <begin position="1195"/>
        <end position="1204"/>
    </location>
</feature>
<keyword evidence="8" id="KW-0732">Signal</keyword>
<dbReference type="FunFam" id="2.60.40.10:FF:001050">
    <property type="entry name" value="MER proto-oncogene, tyrosine kinase"/>
    <property type="match status" value="1"/>
</dbReference>
<dbReference type="InterPro" id="IPR050122">
    <property type="entry name" value="RTK"/>
</dbReference>
<keyword evidence="19" id="KW-0393">Immunoglobulin domain</keyword>
<evidence type="ECO:0000256" key="8">
    <source>
        <dbReference type="ARBA" id="ARBA00022729"/>
    </source>
</evidence>
<evidence type="ECO:0000256" key="3">
    <source>
        <dbReference type="ARBA" id="ARBA00011902"/>
    </source>
</evidence>
<dbReference type="GO" id="GO:0016477">
    <property type="term" value="P:cell migration"/>
    <property type="evidence" value="ECO:0007669"/>
    <property type="project" value="TreeGrafter"/>
</dbReference>
<dbReference type="Gene3D" id="3.30.200.20">
    <property type="entry name" value="Phosphorylase Kinase, domain 1"/>
    <property type="match status" value="1"/>
</dbReference>
<evidence type="ECO:0000256" key="22">
    <source>
        <dbReference type="ARBA" id="ARBA00070212"/>
    </source>
</evidence>
<dbReference type="CDD" id="cd00063">
    <property type="entry name" value="FN3"/>
    <property type="match status" value="2"/>
</dbReference>